<dbReference type="Gene3D" id="1.10.101.10">
    <property type="entry name" value="PGBD-like superfamily/PGBD"/>
    <property type="match status" value="2"/>
</dbReference>
<keyword evidence="5" id="KW-1185">Reference proteome</keyword>
<evidence type="ECO:0000259" key="3">
    <source>
        <dbReference type="Pfam" id="PF01471"/>
    </source>
</evidence>
<dbReference type="InterPro" id="IPR052905">
    <property type="entry name" value="LD-transpeptidase_YkuD-like"/>
</dbReference>
<dbReference type="InterPro" id="IPR036366">
    <property type="entry name" value="PGBDSf"/>
</dbReference>
<dbReference type="Pfam" id="PF01471">
    <property type="entry name" value="PG_binding_1"/>
    <property type="match status" value="2"/>
</dbReference>
<feature type="region of interest" description="Disordered" evidence="1">
    <location>
        <begin position="121"/>
        <end position="151"/>
    </location>
</feature>
<keyword evidence="2" id="KW-0732">Signal</keyword>
<evidence type="ECO:0000313" key="4">
    <source>
        <dbReference type="EMBL" id="NEZ60465.1"/>
    </source>
</evidence>
<feature type="domain" description="Peptidoglycan binding-like" evidence="3">
    <location>
        <begin position="61"/>
        <end position="117"/>
    </location>
</feature>
<reference evidence="4 5" key="1">
    <citation type="journal article" date="2020" name="Microb. Ecol.">
        <title>Ecogenomics of the Marine Benthic Filamentous Cyanobacterium Adonisia.</title>
        <authorList>
            <person name="Walter J.M."/>
            <person name="Coutinho F.H."/>
            <person name="Leomil L."/>
            <person name="Hargreaves P.I."/>
            <person name="Campeao M.E."/>
            <person name="Vieira V.V."/>
            <person name="Silva B.S."/>
            <person name="Fistarol G.O."/>
            <person name="Salomon P.S."/>
            <person name="Sawabe T."/>
            <person name="Mino S."/>
            <person name="Hosokawa M."/>
            <person name="Miyashita H."/>
            <person name="Maruyama F."/>
            <person name="van Verk M.C."/>
            <person name="Dutilh B.E."/>
            <person name="Thompson C.C."/>
            <person name="Thompson F.L."/>
        </authorList>
    </citation>
    <scope>NUCLEOTIDE SEQUENCE [LARGE SCALE GENOMIC DNA]</scope>
    <source>
        <strain evidence="4 5">CCMR0081</strain>
    </source>
</reference>
<dbReference type="PANTHER" id="PTHR41533">
    <property type="entry name" value="L,D-TRANSPEPTIDASE HI_1667-RELATED"/>
    <property type="match status" value="1"/>
</dbReference>
<gene>
    <name evidence="4" type="ORF">DXZ20_33470</name>
</gene>
<feature type="domain" description="Peptidoglycan binding-like" evidence="3">
    <location>
        <begin position="174"/>
        <end position="228"/>
    </location>
</feature>
<protein>
    <submittedName>
        <fullName evidence="4">Peptidoglycan-binding protein</fullName>
    </submittedName>
</protein>
<dbReference type="AlphaFoldDB" id="A0A6M0RW35"/>
<dbReference type="Proteomes" id="UP000481033">
    <property type="component" value="Unassembled WGS sequence"/>
</dbReference>
<name>A0A6M0RW35_9CYAN</name>
<proteinExistence type="predicted"/>
<dbReference type="InterPro" id="IPR036365">
    <property type="entry name" value="PGBD-like_sf"/>
</dbReference>
<accession>A0A6M0RW35</accession>
<dbReference type="PANTHER" id="PTHR41533:SF1">
    <property type="entry name" value="L,D-TRANSPEPTIDASE YCBB-RELATED"/>
    <property type="match status" value="1"/>
</dbReference>
<sequence length="231" mass="24471">MKRWGLFTISNLCLSAAVAGLMSTVVLAEIEGSSPEQSDELNAAGTASLKQAGSVLGPGSTGSDVKRVQAMLALMGYYSGAVDGTYEQMTLEAVRQFQVDAGLTADGLVGPLTWRRLLPTPENLTEPIEPQVSADATDETTTVSDDDSNDDSLAEDTIVATAGNVPILQLDDSGVDVSRLQNRLADLNLYQGPIDGVFGFLTEEAVQEFQRRVGLEVDGVVGPATWSELFK</sequence>
<dbReference type="RefSeq" id="WP_250566018.1">
    <property type="nucleotide sequence ID" value="NZ_QXHD01000004.1"/>
</dbReference>
<evidence type="ECO:0000256" key="1">
    <source>
        <dbReference type="SAM" id="MobiDB-lite"/>
    </source>
</evidence>
<feature type="compositionally biased region" description="Low complexity" evidence="1">
    <location>
        <begin position="132"/>
        <end position="143"/>
    </location>
</feature>
<comment type="caution">
    <text evidence="4">The sequence shown here is derived from an EMBL/GenBank/DDBJ whole genome shotgun (WGS) entry which is preliminary data.</text>
</comment>
<evidence type="ECO:0000256" key="2">
    <source>
        <dbReference type="SAM" id="SignalP"/>
    </source>
</evidence>
<dbReference type="EMBL" id="QXHD01000004">
    <property type="protein sequence ID" value="NEZ60465.1"/>
    <property type="molecule type" value="Genomic_DNA"/>
</dbReference>
<dbReference type="InterPro" id="IPR002477">
    <property type="entry name" value="Peptidoglycan-bd-like"/>
</dbReference>
<feature type="chain" id="PRO_5026713866" evidence="2">
    <location>
        <begin position="29"/>
        <end position="231"/>
    </location>
</feature>
<feature type="signal peptide" evidence="2">
    <location>
        <begin position="1"/>
        <end position="28"/>
    </location>
</feature>
<evidence type="ECO:0000313" key="5">
    <source>
        <dbReference type="Proteomes" id="UP000481033"/>
    </source>
</evidence>
<organism evidence="4 5">
    <name type="scientific">Adonisia turfae CCMR0081</name>
    <dbReference type="NCBI Taxonomy" id="2292702"/>
    <lineage>
        <taxon>Bacteria</taxon>
        <taxon>Bacillati</taxon>
        <taxon>Cyanobacteriota</taxon>
        <taxon>Adonisia</taxon>
        <taxon>Adonisia turfae</taxon>
    </lineage>
</organism>
<dbReference type="SUPFAM" id="SSF47090">
    <property type="entry name" value="PGBD-like"/>
    <property type="match status" value="2"/>
</dbReference>